<gene>
    <name evidence="2" type="ORF">JTE90_010681</name>
</gene>
<dbReference type="EMBL" id="JAFNEN010000289">
    <property type="protein sequence ID" value="KAG8186787.1"/>
    <property type="molecule type" value="Genomic_DNA"/>
</dbReference>
<sequence length="80" mass="8752">MQHDALLTRSSFAMVWMHKISSHPSDKSCTRSPTCPVPSSPKMIRIKKGKRLGPAIKFAGSPEMSDGQRVLAACDRPGDE</sequence>
<evidence type="ECO:0000256" key="1">
    <source>
        <dbReference type="SAM" id="MobiDB-lite"/>
    </source>
</evidence>
<feature type="region of interest" description="Disordered" evidence="1">
    <location>
        <begin position="22"/>
        <end position="42"/>
    </location>
</feature>
<evidence type="ECO:0000313" key="2">
    <source>
        <dbReference type="EMBL" id="KAG8186787.1"/>
    </source>
</evidence>
<dbReference type="AlphaFoldDB" id="A0AAV6UQM1"/>
<name>A0AAV6UQM1_9ARAC</name>
<dbReference type="Proteomes" id="UP000827092">
    <property type="component" value="Unassembled WGS sequence"/>
</dbReference>
<accession>A0AAV6UQM1</accession>
<keyword evidence="3" id="KW-1185">Reference proteome</keyword>
<protein>
    <submittedName>
        <fullName evidence="2">Uncharacterized protein</fullName>
    </submittedName>
</protein>
<evidence type="ECO:0000313" key="3">
    <source>
        <dbReference type="Proteomes" id="UP000827092"/>
    </source>
</evidence>
<proteinExistence type="predicted"/>
<organism evidence="2 3">
    <name type="scientific">Oedothorax gibbosus</name>
    <dbReference type="NCBI Taxonomy" id="931172"/>
    <lineage>
        <taxon>Eukaryota</taxon>
        <taxon>Metazoa</taxon>
        <taxon>Ecdysozoa</taxon>
        <taxon>Arthropoda</taxon>
        <taxon>Chelicerata</taxon>
        <taxon>Arachnida</taxon>
        <taxon>Araneae</taxon>
        <taxon>Araneomorphae</taxon>
        <taxon>Entelegynae</taxon>
        <taxon>Araneoidea</taxon>
        <taxon>Linyphiidae</taxon>
        <taxon>Erigoninae</taxon>
        <taxon>Oedothorax</taxon>
    </lineage>
</organism>
<reference evidence="2 3" key="1">
    <citation type="journal article" date="2022" name="Nat. Ecol. Evol.">
        <title>A masculinizing supergene underlies an exaggerated male reproductive morph in a spider.</title>
        <authorList>
            <person name="Hendrickx F."/>
            <person name="De Corte Z."/>
            <person name="Sonet G."/>
            <person name="Van Belleghem S.M."/>
            <person name="Kostlbacher S."/>
            <person name="Vangestel C."/>
        </authorList>
    </citation>
    <scope>NUCLEOTIDE SEQUENCE [LARGE SCALE GENOMIC DNA]</scope>
    <source>
        <strain evidence="2">W744_W776</strain>
    </source>
</reference>
<comment type="caution">
    <text evidence="2">The sequence shown here is derived from an EMBL/GenBank/DDBJ whole genome shotgun (WGS) entry which is preliminary data.</text>
</comment>